<dbReference type="AlphaFoldDB" id="A0A7I7KZY1"/>
<evidence type="ECO:0000313" key="2">
    <source>
        <dbReference type="Proteomes" id="UP000465866"/>
    </source>
</evidence>
<accession>A0A7I7KZY1</accession>
<dbReference type="RefSeq" id="WP_163777788.1">
    <property type="nucleotide sequence ID" value="NZ_AP022569.1"/>
</dbReference>
<proteinExistence type="predicted"/>
<dbReference type="Proteomes" id="UP000465866">
    <property type="component" value="Chromosome"/>
</dbReference>
<organism evidence="1 2">
    <name type="scientific">Mycobacterium cookii</name>
    <dbReference type="NCBI Taxonomy" id="1775"/>
    <lineage>
        <taxon>Bacteria</taxon>
        <taxon>Bacillati</taxon>
        <taxon>Actinomycetota</taxon>
        <taxon>Actinomycetes</taxon>
        <taxon>Mycobacteriales</taxon>
        <taxon>Mycobacteriaceae</taxon>
        <taxon>Mycobacterium</taxon>
    </lineage>
</organism>
<evidence type="ECO:0000313" key="1">
    <source>
        <dbReference type="EMBL" id="BBX47279.1"/>
    </source>
</evidence>
<gene>
    <name evidence="1" type="ORF">MCOO_32940</name>
</gene>
<protein>
    <submittedName>
        <fullName evidence="1">Uncharacterized protein</fullName>
    </submittedName>
</protein>
<dbReference type="KEGG" id="mcoo:MCOO_32940"/>
<keyword evidence="2" id="KW-1185">Reference proteome</keyword>
<sequence length="180" mass="19880">MNWVSRDGRDWQIGAAADVAWIDAGTSVGTTITSGIPPVFDDYATVVLPENPSEQERHDHALISLLRRSGSSQRWWLGYLETGGSDIVFPEAPRVRLYPGWPYVLVLAGPEHAASWRLLPDLMFPTDRSWLVSTLWDDTWSCVGGPVSLVDSLLSHPDLGPRVRRVGVDENTTPPGHQAI</sequence>
<reference evidence="1 2" key="1">
    <citation type="journal article" date="2019" name="Emerg. Microbes Infect.">
        <title>Comprehensive subspecies identification of 175 nontuberculous mycobacteria species based on 7547 genomic profiles.</title>
        <authorList>
            <person name="Matsumoto Y."/>
            <person name="Kinjo T."/>
            <person name="Motooka D."/>
            <person name="Nabeya D."/>
            <person name="Jung N."/>
            <person name="Uechi K."/>
            <person name="Horii T."/>
            <person name="Iida T."/>
            <person name="Fujita J."/>
            <person name="Nakamura S."/>
        </authorList>
    </citation>
    <scope>NUCLEOTIDE SEQUENCE [LARGE SCALE GENOMIC DNA]</scope>
    <source>
        <strain evidence="1 2">JCM 12404</strain>
    </source>
</reference>
<name>A0A7I7KZY1_9MYCO</name>
<dbReference type="EMBL" id="AP022569">
    <property type="protein sequence ID" value="BBX47279.1"/>
    <property type="molecule type" value="Genomic_DNA"/>
</dbReference>